<protein>
    <submittedName>
        <fullName evidence="1">Uncharacterized protein</fullName>
    </submittedName>
</protein>
<comment type="caution">
    <text evidence="1">The sequence shown here is derived from an EMBL/GenBank/DDBJ whole genome shotgun (WGS) entry which is preliminary data.</text>
</comment>
<reference evidence="1 2" key="1">
    <citation type="submission" date="2019-12" db="EMBL/GenBank/DDBJ databases">
        <title>Comparative genomics gives insights into the taxonomy of the Azoarcus-Aromatoleum group and reveals separate origins of nif in the plant-associated Azoarcus and non-plant-associated Aromatoleum sub-groups.</title>
        <authorList>
            <person name="Lafos M."/>
            <person name="Maluk M."/>
            <person name="Batista M."/>
            <person name="Junghare M."/>
            <person name="Carmona M."/>
            <person name="Faoro H."/>
            <person name="Cruz L.M."/>
            <person name="Battistoni F."/>
            <person name="De Souza E."/>
            <person name="Pedrosa F."/>
            <person name="Chen W.-M."/>
            <person name="Poole P.S."/>
            <person name="Dixon R.A."/>
            <person name="James E.K."/>
        </authorList>
    </citation>
    <scope>NUCLEOTIDE SEQUENCE [LARGE SCALE GENOMIC DNA]</scope>
    <source>
        <strain evidence="1 2">ToN1</strain>
    </source>
</reference>
<evidence type="ECO:0000313" key="1">
    <source>
        <dbReference type="EMBL" id="NMF88194.1"/>
    </source>
</evidence>
<dbReference type="Proteomes" id="UP000652074">
    <property type="component" value="Unassembled WGS sequence"/>
</dbReference>
<gene>
    <name evidence="1" type="ORF">GPA26_06825</name>
</gene>
<dbReference type="EMBL" id="WTVR01000010">
    <property type="protein sequence ID" value="NMF88194.1"/>
    <property type="molecule type" value="Genomic_DNA"/>
</dbReference>
<proteinExistence type="predicted"/>
<accession>A0ABX1MQC4</accession>
<keyword evidence="2" id="KW-1185">Reference proteome</keyword>
<name>A0ABX1MQC4_9RHOO</name>
<sequence length="313" mass="35328">MTSRQFFVPQRLDDGQSKNGYAAIDMTKEFAEKDNASFLARVALDLQAIKKRPKNKLEHARDGSMAIGLIGRYGLFGYGLRRSQEIVRFDRGPSYWSHAFLFHGNLSPDEDRLRGEDSPWLLECAIHPPKSLNDWIYKDGVAPRRVSDYARAEFHWLAECSVPNIAVISIAMTQAEREAIRRAALQPDAARLQYDLLALAGMWFQHLTNTAEVPNPLTQGNPISSSAYVQMAYNAANIDLAPTAIQGTSTPEHFWSLARRLPGRAVYWEEKTKALSQRSIQLWYCVRDPYCLMAPPEVLLEFSLEHIVGNTSG</sequence>
<evidence type="ECO:0000313" key="2">
    <source>
        <dbReference type="Proteomes" id="UP000652074"/>
    </source>
</evidence>
<dbReference type="RefSeq" id="WP_169205621.1">
    <property type="nucleotide sequence ID" value="NZ_CP059560.1"/>
</dbReference>
<organism evidence="1 2">
    <name type="scientific">Aromatoleum petrolei</name>
    <dbReference type="NCBI Taxonomy" id="76116"/>
    <lineage>
        <taxon>Bacteria</taxon>
        <taxon>Pseudomonadati</taxon>
        <taxon>Pseudomonadota</taxon>
        <taxon>Betaproteobacteria</taxon>
        <taxon>Rhodocyclales</taxon>
        <taxon>Rhodocyclaceae</taxon>
        <taxon>Aromatoleum</taxon>
    </lineage>
</organism>